<dbReference type="PROSITE" id="PS00028">
    <property type="entry name" value="ZINC_FINGER_C2H2_1"/>
    <property type="match status" value="1"/>
</dbReference>
<evidence type="ECO:0000256" key="1">
    <source>
        <dbReference type="PROSITE-ProRule" id="PRU00042"/>
    </source>
</evidence>
<dbReference type="Proteomes" id="UP000070700">
    <property type="component" value="Unassembled WGS sequence"/>
</dbReference>
<evidence type="ECO:0000259" key="2">
    <source>
        <dbReference type="PROSITE" id="PS50157"/>
    </source>
</evidence>
<gene>
    <name evidence="3" type="ORF">LY89DRAFT_666216</name>
</gene>
<keyword evidence="1" id="KW-0479">Metal-binding</keyword>
<reference evidence="3 4" key="1">
    <citation type="submission" date="2015-10" db="EMBL/GenBank/DDBJ databases">
        <title>Full genome of DAOMC 229536 Phialocephala scopiformis, a fungal endophyte of spruce producing the potent anti-insectan compound rugulosin.</title>
        <authorList>
            <consortium name="DOE Joint Genome Institute"/>
            <person name="Walker A.K."/>
            <person name="Frasz S.L."/>
            <person name="Seifert K.A."/>
            <person name="Miller J.D."/>
            <person name="Mondo S.J."/>
            <person name="Labutti K."/>
            <person name="Lipzen A."/>
            <person name="Dockter R."/>
            <person name="Kennedy M."/>
            <person name="Grigoriev I.V."/>
            <person name="Spatafora J.W."/>
        </authorList>
    </citation>
    <scope>NUCLEOTIDE SEQUENCE [LARGE SCALE GENOMIC DNA]</scope>
    <source>
        <strain evidence="3 4">CBS 120377</strain>
    </source>
</reference>
<dbReference type="PROSITE" id="PS50157">
    <property type="entry name" value="ZINC_FINGER_C2H2_2"/>
    <property type="match status" value="1"/>
</dbReference>
<keyword evidence="1" id="KW-0862">Zinc</keyword>
<dbReference type="GO" id="GO:0008270">
    <property type="term" value="F:zinc ion binding"/>
    <property type="evidence" value="ECO:0007669"/>
    <property type="project" value="UniProtKB-KW"/>
</dbReference>
<dbReference type="GeneID" id="28822614"/>
<name>A0A194XK67_MOLSC</name>
<accession>A0A194XK67</accession>
<dbReference type="AlphaFoldDB" id="A0A194XK67"/>
<dbReference type="InParanoid" id="A0A194XK67"/>
<evidence type="ECO:0000313" key="4">
    <source>
        <dbReference type="Proteomes" id="UP000070700"/>
    </source>
</evidence>
<organism evidence="3 4">
    <name type="scientific">Mollisia scopiformis</name>
    <name type="common">Conifer needle endophyte fungus</name>
    <name type="synonym">Phialocephala scopiformis</name>
    <dbReference type="NCBI Taxonomy" id="149040"/>
    <lineage>
        <taxon>Eukaryota</taxon>
        <taxon>Fungi</taxon>
        <taxon>Dikarya</taxon>
        <taxon>Ascomycota</taxon>
        <taxon>Pezizomycotina</taxon>
        <taxon>Leotiomycetes</taxon>
        <taxon>Helotiales</taxon>
        <taxon>Mollisiaceae</taxon>
        <taxon>Mollisia</taxon>
    </lineage>
</organism>
<feature type="domain" description="C2H2-type" evidence="2">
    <location>
        <begin position="193"/>
        <end position="221"/>
    </location>
</feature>
<dbReference type="Gene3D" id="3.30.160.60">
    <property type="entry name" value="Classic Zinc Finger"/>
    <property type="match status" value="1"/>
</dbReference>
<dbReference type="RefSeq" id="XP_018074908.1">
    <property type="nucleotide sequence ID" value="XM_018212888.1"/>
</dbReference>
<sequence>MSSASDSAAIHPQNINGLSNGSLLQKQNFVQANSESFSEWYSFVTAQSEPPTIDCNSFDEWSYDSTTFNQHCPSPIASSLGSSIVWTSHAAAEPLQYGSLSPLTETPLSYWNCERPLMRLGEICVSSATQPFASPFYTHTEATESSYPIQHQPDYNHTIRDKNTTSPLFVNNAASSRSTRASRSRSRLRPKTLHCPNCELSFARASDLQRHIDGIHLRIRHHCRVSGCGDNDKKGWCRLEKLKGHMQHVHGQI</sequence>
<dbReference type="KEGG" id="psco:LY89DRAFT_666216"/>
<proteinExistence type="predicted"/>
<dbReference type="InterPro" id="IPR013087">
    <property type="entry name" value="Znf_C2H2_type"/>
</dbReference>
<protein>
    <recommendedName>
        <fullName evidence="2">C2H2-type domain-containing protein</fullName>
    </recommendedName>
</protein>
<keyword evidence="4" id="KW-1185">Reference proteome</keyword>
<evidence type="ECO:0000313" key="3">
    <source>
        <dbReference type="EMBL" id="KUJ20553.1"/>
    </source>
</evidence>
<dbReference type="SMART" id="SM00355">
    <property type="entry name" value="ZnF_C2H2"/>
    <property type="match status" value="2"/>
</dbReference>
<dbReference type="EMBL" id="KQ947409">
    <property type="protein sequence ID" value="KUJ20553.1"/>
    <property type="molecule type" value="Genomic_DNA"/>
</dbReference>
<dbReference type="OrthoDB" id="2687452at2759"/>
<keyword evidence="1" id="KW-0863">Zinc-finger</keyword>